<accession>A0ABY1C3Z3</accession>
<dbReference type="InterPro" id="IPR005467">
    <property type="entry name" value="His_kinase_dom"/>
</dbReference>
<evidence type="ECO:0000259" key="15">
    <source>
        <dbReference type="PROSITE" id="PS50109"/>
    </source>
</evidence>
<dbReference type="Pfam" id="PF00672">
    <property type="entry name" value="HAMP"/>
    <property type="match status" value="1"/>
</dbReference>
<dbReference type="PANTHER" id="PTHR45528:SF1">
    <property type="entry name" value="SENSOR HISTIDINE KINASE CPXA"/>
    <property type="match status" value="1"/>
</dbReference>
<feature type="transmembrane region" description="Helical" evidence="14">
    <location>
        <begin position="160"/>
        <end position="182"/>
    </location>
</feature>
<dbReference type="SMART" id="SM00304">
    <property type="entry name" value="HAMP"/>
    <property type="match status" value="1"/>
</dbReference>
<evidence type="ECO:0000313" key="18">
    <source>
        <dbReference type="Proteomes" id="UP000198970"/>
    </source>
</evidence>
<evidence type="ECO:0000256" key="3">
    <source>
        <dbReference type="ARBA" id="ARBA00012438"/>
    </source>
</evidence>
<evidence type="ECO:0000256" key="6">
    <source>
        <dbReference type="ARBA" id="ARBA00022679"/>
    </source>
</evidence>
<dbReference type="PANTHER" id="PTHR45528">
    <property type="entry name" value="SENSOR HISTIDINE KINASE CPXA"/>
    <property type="match status" value="1"/>
</dbReference>
<dbReference type="SUPFAM" id="SSF47384">
    <property type="entry name" value="Homodimeric domain of signal transducing histidine kinase"/>
    <property type="match status" value="1"/>
</dbReference>
<dbReference type="EC" id="2.7.13.3" evidence="3"/>
<dbReference type="InterPro" id="IPR036890">
    <property type="entry name" value="HATPase_C_sf"/>
</dbReference>
<dbReference type="SMART" id="SM00387">
    <property type="entry name" value="HATPase_c"/>
    <property type="match status" value="1"/>
</dbReference>
<dbReference type="PROSITE" id="PS50109">
    <property type="entry name" value="HIS_KIN"/>
    <property type="match status" value="1"/>
</dbReference>
<dbReference type="InterPro" id="IPR036097">
    <property type="entry name" value="HisK_dim/P_sf"/>
</dbReference>
<keyword evidence="7 14" id="KW-0812">Transmembrane</keyword>
<dbReference type="InterPro" id="IPR003660">
    <property type="entry name" value="HAMP_dom"/>
</dbReference>
<keyword evidence="18" id="KW-1185">Reference proteome</keyword>
<evidence type="ECO:0000256" key="13">
    <source>
        <dbReference type="ARBA" id="ARBA00023136"/>
    </source>
</evidence>
<comment type="catalytic activity">
    <reaction evidence="1">
        <text>ATP + protein L-histidine = ADP + protein N-phospho-L-histidine.</text>
        <dbReference type="EC" id="2.7.13.3"/>
    </reaction>
</comment>
<organism evidence="17 18">
    <name type="scientific">Lacrimispora sphenoides JCM 1415</name>
    <dbReference type="NCBI Taxonomy" id="1297793"/>
    <lineage>
        <taxon>Bacteria</taxon>
        <taxon>Bacillati</taxon>
        <taxon>Bacillota</taxon>
        <taxon>Clostridia</taxon>
        <taxon>Lachnospirales</taxon>
        <taxon>Lachnospiraceae</taxon>
        <taxon>Lacrimispora</taxon>
    </lineage>
</organism>
<keyword evidence="13 14" id="KW-0472">Membrane</keyword>
<keyword evidence="9 17" id="KW-0418">Kinase</keyword>
<dbReference type="Pfam" id="PF00512">
    <property type="entry name" value="HisKA"/>
    <property type="match status" value="1"/>
</dbReference>
<evidence type="ECO:0000259" key="16">
    <source>
        <dbReference type="PROSITE" id="PS50885"/>
    </source>
</evidence>
<dbReference type="RefSeq" id="WP_100041600.1">
    <property type="nucleotide sequence ID" value="NZ_LT630003.1"/>
</dbReference>
<feature type="transmembrane region" description="Helical" evidence="14">
    <location>
        <begin position="6"/>
        <end position="26"/>
    </location>
</feature>
<keyword evidence="4" id="KW-1003">Cell membrane</keyword>
<dbReference type="PRINTS" id="PR00344">
    <property type="entry name" value="BCTRLSENSOR"/>
</dbReference>
<evidence type="ECO:0000256" key="10">
    <source>
        <dbReference type="ARBA" id="ARBA00022840"/>
    </source>
</evidence>
<comment type="subcellular location">
    <subcellularLocation>
        <location evidence="2">Cell membrane</location>
        <topology evidence="2">Multi-pass membrane protein</topology>
    </subcellularLocation>
</comment>
<dbReference type="Gene3D" id="3.30.565.10">
    <property type="entry name" value="Histidine kinase-like ATPase, C-terminal domain"/>
    <property type="match status" value="1"/>
</dbReference>
<keyword evidence="12" id="KW-0902">Two-component regulatory system</keyword>
<dbReference type="SUPFAM" id="SSF55874">
    <property type="entry name" value="ATPase domain of HSP90 chaperone/DNA topoisomerase II/histidine kinase"/>
    <property type="match status" value="1"/>
</dbReference>
<evidence type="ECO:0000256" key="14">
    <source>
        <dbReference type="SAM" id="Phobius"/>
    </source>
</evidence>
<sequence length="472" mass="53727">MKRKVVLYFMFLIVLTLTLVMVFFGIGMKRYFYQEISDTVKNHSEAVLPVWTQQGDFTSFQLAEESDAIIKSYKMEDADLSLLTRNGQMIQSSTGYLVEKTDSIDPEVLRFHTVYHIEKQENGGEKIMAVYTPLLYEGQTAGVLKYEVSLTDTDARIYKLLSWGLVVCMLVAFLVFLVSFHLGNSIVKPLKSIITLTKRMAEGNYKEKIEKSYPYEAGELVDMLNYMADEITKADHMKNDFISSISHELRTPLTGIKGWAETMRDPEGLTEEEMKFGLKIIDEETERLISLVESLLDFSRYQSDRMILSLSFVPFDELIEKVTFELLKKAEKKNIHLITETTPVVIEADWDKLKQVVLNVLDNAIKFSPKSSDIVITQTMEDHCVRLAIRDTGIGVKAEHLKYLTQSFYKADKKSGGEGLGLAISRKIMTLHGGTLSIESEYGKGTTVTLNLPRKQDCFFPSENKQMQPPAR</sequence>
<dbReference type="InterPro" id="IPR050398">
    <property type="entry name" value="HssS/ArlS-like"/>
</dbReference>
<keyword evidence="6" id="KW-0808">Transferase</keyword>
<dbReference type="EMBL" id="LT630003">
    <property type="protein sequence ID" value="SET62703.1"/>
    <property type="molecule type" value="Genomic_DNA"/>
</dbReference>
<dbReference type="CDD" id="cd00082">
    <property type="entry name" value="HisKA"/>
    <property type="match status" value="1"/>
</dbReference>
<protein>
    <recommendedName>
        <fullName evidence="3">histidine kinase</fullName>
        <ecNumber evidence="3">2.7.13.3</ecNumber>
    </recommendedName>
</protein>
<keyword evidence="5" id="KW-0597">Phosphoprotein</keyword>
<evidence type="ECO:0000256" key="1">
    <source>
        <dbReference type="ARBA" id="ARBA00000085"/>
    </source>
</evidence>
<dbReference type="PROSITE" id="PS50885">
    <property type="entry name" value="HAMP"/>
    <property type="match status" value="1"/>
</dbReference>
<keyword evidence="8" id="KW-0547">Nucleotide-binding</keyword>
<dbReference type="Pfam" id="PF02518">
    <property type="entry name" value="HATPase_c"/>
    <property type="match status" value="1"/>
</dbReference>
<name>A0ABY1C3Z3_9FIRM</name>
<dbReference type="SMART" id="SM00388">
    <property type="entry name" value="HisKA"/>
    <property type="match status" value="1"/>
</dbReference>
<gene>
    <name evidence="17" type="ORF">SAMN02745906_0757</name>
</gene>
<dbReference type="InterPro" id="IPR004358">
    <property type="entry name" value="Sig_transdc_His_kin-like_C"/>
</dbReference>
<feature type="domain" description="Histidine kinase" evidence="15">
    <location>
        <begin position="244"/>
        <end position="456"/>
    </location>
</feature>
<reference evidence="17 18" key="1">
    <citation type="submission" date="2016-10" db="EMBL/GenBank/DDBJ databases">
        <authorList>
            <person name="Varghese N."/>
            <person name="Submissions S."/>
        </authorList>
    </citation>
    <scope>NUCLEOTIDE SEQUENCE [LARGE SCALE GENOMIC DNA]</scope>
    <source>
        <strain evidence="17 18">ATCC 19403</strain>
    </source>
</reference>
<keyword evidence="11 14" id="KW-1133">Transmembrane helix</keyword>
<dbReference type="GO" id="GO:0016301">
    <property type="term" value="F:kinase activity"/>
    <property type="evidence" value="ECO:0007669"/>
    <property type="project" value="UniProtKB-KW"/>
</dbReference>
<evidence type="ECO:0000256" key="11">
    <source>
        <dbReference type="ARBA" id="ARBA00022989"/>
    </source>
</evidence>
<evidence type="ECO:0000256" key="7">
    <source>
        <dbReference type="ARBA" id="ARBA00022692"/>
    </source>
</evidence>
<dbReference type="InterPro" id="IPR003594">
    <property type="entry name" value="HATPase_dom"/>
</dbReference>
<feature type="domain" description="HAMP" evidence="16">
    <location>
        <begin position="184"/>
        <end position="236"/>
    </location>
</feature>
<dbReference type="Gene3D" id="1.10.287.130">
    <property type="match status" value="1"/>
</dbReference>
<dbReference type="Gene3D" id="6.10.340.10">
    <property type="match status" value="1"/>
</dbReference>
<evidence type="ECO:0000256" key="9">
    <source>
        <dbReference type="ARBA" id="ARBA00022777"/>
    </source>
</evidence>
<evidence type="ECO:0000256" key="4">
    <source>
        <dbReference type="ARBA" id="ARBA00022475"/>
    </source>
</evidence>
<dbReference type="CDD" id="cd06225">
    <property type="entry name" value="HAMP"/>
    <property type="match status" value="1"/>
</dbReference>
<keyword evidence="10" id="KW-0067">ATP-binding</keyword>
<dbReference type="InterPro" id="IPR003661">
    <property type="entry name" value="HisK_dim/P_dom"/>
</dbReference>
<dbReference type="SUPFAM" id="SSF158472">
    <property type="entry name" value="HAMP domain-like"/>
    <property type="match status" value="1"/>
</dbReference>
<proteinExistence type="predicted"/>
<evidence type="ECO:0000256" key="12">
    <source>
        <dbReference type="ARBA" id="ARBA00023012"/>
    </source>
</evidence>
<evidence type="ECO:0000313" key="17">
    <source>
        <dbReference type="EMBL" id="SET62703.1"/>
    </source>
</evidence>
<evidence type="ECO:0000256" key="2">
    <source>
        <dbReference type="ARBA" id="ARBA00004651"/>
    </source>
</evidence>
<evidence type="ECO:0000256" key="8">
    <source>
        <dbReference type="ARBA" id="ARBA00022741"/>
    </source>
</evidence>
<dbReference type="Proteomes" id="UP000198970">
    <property type="component" value="Chromosome I"/>
</dbReference>
<evidence type="ECO:0000256" key="5">
    <source>
        <dbReference type="ARBA" id="ARBA00022553"/>
    </source>
</evidence>